<reference evidence="1" key="1">
    <citation type="submission" date="2018-04" db="EMBL/GenBank/DDBJ databases">
        <title>Genomes of the Obligate Erwinia dacicola and Facultative Enterobacter sp. OLF Endosymbionts of the Olive Fruit fly, Bactrocera oleae.</title>
        <authorList>
            <person name="Estes A.M."/>
            <person name="Hearn D.J."/>
            <person name="Agarwal S."/>
            <person name="Pierson E.A."/>
            <person name="Dunning-Hotopp J.C."/>
        </authorList>
    </citation>
    <scope>NUCLEOTIDE SEQUENCE [LARGE SCALE GENOMIC DNA]</scope>
    <source>
        <strain evidence="1">Oroville</strain>
    </source>
</reference>
<gene>
    <name evidence="1" type="ORF">ACZ87_00101</name>
</gene>
<comment type="caution">
    <text evidence="1">The sequence shown here is derived from an EMBL/GenBank/DDBJ whole genome shotgun (WGS) entry which is preliminary data.</text>
</comment>
<protein>
    <submittedName>
        <fullName evidence="1">Phage tail fiber</fullName>
    </submittedName>
</protein>
<name>A0A328TTX0_9GAMM</name>
<organism evidence="1 2">
    <name type="scientific">Candidatus Erwinia dacicola</name>
    <dbReference type="NCBI Taxonomy" id="252393"/>
    <lineage>
        <taxon>Bacteria</taxon>
        <taxon>Pseudomonadati</taxon>
        <taxon>Pseudomonadota</taxon>
        <taxon>Gammaproteobacteria</taxon>
        <taxon>Enterobacterales</taxon>
        <taxon>Erwiniaceae</taxon>
        <taxon>Erwinia</taxon>
    </lineage>
</organism>
<proteinExistence type="predicted"/>
<evidence type="ECO:0000313" key="2">
    <source>
        <dbReference type="Proteomes" id="UP000244334"/>
    </source>
</evidence>
<accession>A0A328TTX0</accession>
<dbReference type="Proteomes" id="UP000244334">
    <property type="component" value="Unassembled WGS sequence"/>
</dbReference>
<dbReference type="AlphaFoldDB" id="A0A328TTX0"/>
<evidence type="ECO:0000313" key="1">
    <source>
        <dbReference type="EMBL" id="RAP73062.1"/>
    </source>
</evidence>
<dbReference type="EMBL" id="LJAM02000005">
    <property type="protein sequence ID" value="RAP73062.1"/>
    <property type="molecule type" value="Genomic_DNA"/>
</dbReference>
<sequence>MTVSTVVDHNDYTGNGVTTSFPYTFRIFKKTDLAVSVVDLSENITVLVLDTDYTVTNAGGYNGGSVVLTAPLANGWQILISRELEPTQETDLRNQGKFFAEVHEDAFDKLTMLIQQVASMFRLALRKPSSIANWYDALNNYIRNLKDPRDPQDAATKNYVDTLANSNLSRTLRVPEPIPQLPDAATRANKIPAFDSAGNPIVVLPPSGSASDVLIELAKPTGAQQIGTNHRGTLQQDLDVIDIRTSGQDISALLSAGSDVDIDTTISSALSIASSKNISGRDDGKIVVAKGSYGLTNSSSNSSISNLSVEGDGSVTTTDTVVTGNIKIEADDTTVTASKLSKTMIGFYVKGNRAKLIGNKTDSMVLSTAQGVGGGGAGGYGVLCEGVSDILIAGHSAVATSENDRHFAYLSNTTGGGAANRDIRLIGNRAEWSAVNAGDNDLTRTAVMINIRGNSGVVIIGNQLRGGGSGIGITNELVDVEYINITGNQLLGITKAKPDDACVGIGISGVNGKPEVPGFNISDNHIQISRKSGVTDGVRVPYPIYITRGRHGIISGNVIASPGSSAAIYLVESRDITISNIIGLSNDGTQTEGFIRFATGCRNISVSNVQHDRVTTFSGLDAVTDLTVDFPRMCEVYYNAGVLSTVDPHGLIGSVTISGNNVVVTMRSHVTQAACDTVQTRAMFSASPINMIVGSASKVLTVAAFTGANTAVSPSTGQVRFKLIFNC</sequence>
<keyword evidence="2" id="KW-1185">Reference proteome</keyword>
<dbReference type="RefSeq" id="WP_245675193.1">
    <property type="nucleotide sequence ID" value="NZ_LJAM02000005.1"/>
</dbReference>